<name>A0A2J7TI74_METSI</name>
<dbReference type="Proteomes" id="UP000236286">
    <property type="component" value="Unassembled WGS sequence"/>
</dbReference>
<dbReference type="EMBL" id="PDZR01000007">
    <property type="protein sequence ID" value="PNG26475.1"/>
    <property type="molecule type" value="Genomic_DNA"/>
</dbReference>
<dbReference type="RefSeq" id="WP_102843357.1">
    <property type="nucleotide sequence ID" value="NZ_PDZR01000007.1"/>
</dbReference>
<organism evidence="1 2">
    <name type="scientific">Methylocella silvestris</name>
    <dbReference type="NCBI Taxonomy" id="199596"/>
    <lineage>
        <taxon>Bacteria</taxon>
        <taxon>Pseudomonadati</taxon>
        <taxon>Pseudomonadota</taxon>
        <taxon>Alphaproteobacteria</taxon>
        <taxon>Hyphomicrobiales</taxon>
        <taxon>Beijerinckiaceae</taxon>
        <taxon>Methylocella</taxon>
    </lineage>
</organism>
<dbReference type="AlphaFoldDB" id="A0A2J7TI74"/>
<reference evidence="1 2" key="1">
    <citation type="submission" date="2017-10" db="EMBL/GenBank/DDBJ databases">
        <title>Genome announcement of Methylocella silvestris TVC from permafrost.</title>
        <authorList>
            <person name="Wang J."/>
            <person name="Geng K."/>
            <person name="Ul-Haque F."/>
            <person name="Crombie A.T."/>
            <person name="Street L.E."/>
            <person name="Wookey P.A."/>
            <person name="Murrell J.C."/>
            <person name="Pratscher J."/>
        </authorList>
    </citation>
    <scope>NUCLEOTIDE SEQUENCE [LARGE SCALE GENOMIC DNA]</scope>
    <source>
        <strain evidence="1 2">TVC</strain>
    </source>
</reference>
<comment type="caution">
    <text evidence="1">The sequence shown here is derived from an EMBL/GenBank/DDBJ whole genome shotgun (WGS) entry which is preliminary data.</text>
</comment>
<accession>A0A2J7TI74</accession>
<protein>
    <submittedName>
        <fullName evidence="1">Uncharacterized protein</fullName>
    </submittedName>
</protein>
<gene>
    <name evidence="1" type="ORF">CR492_08770</name>
</gene>
<evidence type="ECO:0000313" key="1">
    <source>
        <dbReference type="EMBL" id="PNG26475.1"/>
    </source>
</evidence>
<proteinExistence type="predicted"/>
<evidence type="ECO:0000313" key="2">
    <source>
        <dbReference type="Proteomes" id="UP000236286"/>
    </source>
</evidence>
<sequence length="181" mass="18904">MLGTHTSVALKRETAPAFVEAAFNPQQATDRLLASKEGKVVAAGAARPAIAEQTGQGGCAKCFARTGSRGLDANAAEAAGERLVKLYCSATSTQGGGRDHSRGEDAVNSGEENCASSFAAAHLIGARFGDRFFDRATDRSSLRKVRAARCPPPVVGWRVALYERPSAGEKRALCLPTLAAN</sequence>